<evidence type="ECO:0000313" key="9">
    <source>
        <dbReference type="Proteomes" id="UP000822688"/>
    </source>
</evidence>
<evidence type="ECO:0000256" key="3">
    <source>
        <dbReference type="ARBA" id="ARBA00005784"/>
    </source>
</evidence>
<keyword evidence="5" id="KW-0378">Hydrolase</keyword>
<dbReference type="PANTHER" id="PTHR21562">
    <property type="entry name" value="NOTUM-RELATED"/>
    <property type="match status" value="1"/>
</dbReference>
<dbReference type="AlphaFoldDB" id="A0A8T0IG26"/>
<name>A0A8T0IG26_CERPU</name>
<reference evidence="8" key="1">
    <citation type="submission" date="2020-06" db="EMBL/GenBank/DDBJ databases">
        <title>WGS assembly of Ceratodon purpureus strain R40.</title>
        <authorList>
            <person name="Carey S.B."/>
            <person name="Jenkins J."/>
            <person name="Shu S."/>
            <person name="Lovell J.T."/>
            <person name="Sreedasyam A."/>
            <person name="Maumus F."/>
            <person name="Tiley G.P."/>
            <person name="Fernandez-Pozo N."/>
            <person name="Barry K."/>
            <person name="Chen C."/>
            <person name="Wang M."/>
            <person name="Lipzen A."/>
            <person name="Daum C."/>
            <person name="Saski C.A."/>
            <person name="Payton A.C."/>
            <person name="Mcbreen J.C."/>
            <person name="Conrad R.E."/>
            <person name="Kollar L.M."/>
            <person name="Olsson S."/>
            <person name="Huttunen S."/>
            <person name="Landis J.B."/>
            <person name="Wickett N.J."/>
            <person name="Johnson M.G."/>
            <person name="Rensing S.A."/>
            <person name="Grimwood J."/>
            <person name="Schmutz J."/>
            <person name="Mcdaniel S.F."/>
        </authorList>
    </citation>
    <scope>NUCLEOTIDE SEQUENCE</scope>
    <source>
        <strain evidence="8">R40</strain>
    </source>
</reference>
<organism evidence="8 9">
    <name type="scientific">Ceratodon purpureus</name>
    <name type="common">Fire moss</name>
    <name type="synonym">Dicranum purpureum</name>
    <dbReference type="NCBI Taxonomy" id="3225"/>
    <lineage>
        <taxon>Eukaryota</taxon>
        <taxon>Viridiplantae</taxon>
        <taxon>Streptophyta</taxon>
        <taxon>Embryophyta</taxon>
        <taxon>Bryophyta</taxon>
        <taxon>Bryophytina</taxon>
        <taxon>Bryopsida</taxon>
        <taxon>Dicranidae</taxon>
        <taxon>Pseudoditrichales</taxon>
        <taxon>Ditrichaceae</taxon>
        <taxon>Ceratodon</taxon>
    </lineage>
</organism>
<dbReference type="GO" id="GO:0009505">
    <property type="term" value="C:plant-type cell wall"/>
    <property type="evidence" value="ECO:0007669"/>
    <property type="project" value="TreeGrafter"/>
</dbReference>
<evidence type="ECO:0000256" key="4">
    <source>
        <dbReference type="ARBA" id="ARBA00022512"/>
    </source>
</evidence>
<dbReference type="EC" id="3.1.1.-" evidence="5"/>
<dbReference type="SUPFAM" id="SSF53474">
    <property type="entry name" value="alpha/beta-Hydrolases"/>
    <property type="match status" value="1"/>
</dbReference>
<feature type="transmembrane region" description="Helical" evidence="7">
    <location>
        <begin position="39"/>
        <end position="58"/>
    </location>
</feature>
<keyword evidence="7" id="KW-0812">Transmembrane</keyword>
<evidence type="ECO:0000256" key="6">
    <source>
        <dbReference type="SAM" id="MobiDB-lite"/>
    </source>
</evidence>
<gene>
    <name evidence="8" type="ORF">KC19_3G080600</name>
</gene>
<dbReference type="Pfam" id="PF03283">
    <property type="entry name" value="PAE"/>
    <property type="match status" value="1"/>
</dbReference>
<evidence type="ECO:0000256" key="5">
    <source>
        <dbReference type="RuleBase" id="RU363114"/>
    </source>
</evidence>
<keyword evidence="5" id="KW-0961">Cell wall biogenesis/degradation</keyword>
<comment type="similarity">
    <text evidence="3 5">Belongs to the pectinacetylesterase family.</text>
</comment>
<feature type="region of interest" description="Disordered" evidence="6">
    <location>
        <begin position="84"/>
        <end position="103"/>
    </location>
</feature>
<protein>
    <recommendedName>
        <fullName evidence="5">Pectin acetylesterase</fullName>
        <ecNumber evidence="5">3.1.1.-</ecNumber>
    </recommendedName>
</protein>
<dbReference type="PANTHER" id="PTHR21562:SF93">
    <property type="entry name" value="PECTIN ACETYLESTERASE 8"/>
    <property type="match status" value="1"/>
</dbReference>
<comment type="caution">
    <text evidence="8">The sequence shown here is derived from an EMBL/GenBank/DDBJ whole genome shotgun (WGS) entry which is preliminary data.</text>
</comment>
<keyword evidence="9" id="KW-1185">Reference proteome</keyword>
<evidence type="ECO:0000313" key="8">
    <source>
        <dbReference type="EMBL" id="KAG0582724.1"/>
    </source>
</evidence>
<dbReference type="GO" id="GO:0052793">
    <property type="term" value="F:pectin acetylesterase activity"/>
    <property type="evidence" value="ECO:0007669"/>
    <property type="project" value="TreeGrafter"/>
</dbReference>
<evidence type="ECO:0000256" key="7">
    <source>
        <dbReference type="SAM" id="Phobius"/>
    </source>
</evidence>
<comment type="function">
    <text evidence="1 5">Hydrolyzes acetyl esters in homogalacturonan regions of pectin. In type I primary cell wall, galacturonic acid residues of pectin can be acetylated at the O-2 and O-3 positions. Decreasing the degree of acetylation of pectin gels in vitro alters their physical properties.</text>
</comment>
<evidence type="ECO:0000256" key="1">
    <source>
        <dbReference type="ARBA" id="ARBA00003534"/>
    </source>
</evidence>
<dbReference type="InterPro" id="IPR004963">
    <property type="entry name" value="PAE/NOTUM"/>
</dbReference>
<keyword evidence="4 5" id="KW-0134">Cell wall</keyword>
<accession>A0A8T0IG26</accession>
<dbReference type="InterPro" id="IPR029058">
    <property type="entry name" value="AB_hydrolase_fold"/>
</dbReference>
<feature type="compositionally biased region" description="Polar residues" evidence="6">
    <location>
        <begin position="84"/>
        <end position="99"/>
    </location>
</feature>
<dbReference type="EMBL" id="CM026423">
    <property type="protein sequence ID" value="KAG0582724.1"/>
    <property type="molecule type" value="Genomic_DNA"/>
</dbReference>
<evidence type="ECO:0000256" key="2">
    <source>
        <dbReference type="ARBA" id="ARBA00004191"/>
    </source>
</evidence>
<proteinExistence type="inferred from homology"/>
<keyword evidence="7" id="KW-0472">Membrane</keyword>
<dbReference type="GO" id="GO:0071555">
    <property type="term" value="P:cell wall organization"/>
    <property type="evidence" value="ECO:0007669"/>
    <property type="project" value="UniProtKB-KW"/>
</dbReference>
<keyword evidence="5" id="KW-0964">Secreted</keyword>
<dbReference type="Proteomes" id="UP000822688">
    <property type="component" value="Chromosome 3"/>
</dbReference>
<sequence>MKQEVCIRRMWHQHEKNNRKSANMGTSILSPRRHLNRGVMTFVTLLLFATMATLVWNYEGVQRLVKLVPTEGFSIGAKRPTNVLTPNLSKENETSTGSDSLKKEDSAAIPVEIKPLQPLVVDLTILKGAVAKGAVCLDGSPPGYHLHRGNGVNARNWVVFLEEGAWCESEAACQLRARAHLGSSRWMNVRTFEGILSNSEKVNPDFYNWNRVFVRYCDGASFSGNMSLSVKDKGKVLQYRGESIWNAIIDDLIEKKGMKNADKALLGGCSAGGLSSILHCDKFKTALPSANVVKCMSDAGFFVDTKTYKGENKIQAYFKSVVDLQNVTDTLPKYCTEKRNPIECFFPQYLLSQMKTPLFVVNGAYDWWQMDNIVAPDPLGEWDHCKNNASRCTAAQLNIIQGYRQELLDALKPIQESKKHGMFIDGCFHHCQASYDAFWSGQYAPHVNGQTASQALGDWYFERDTKTNSVVDCAFPCNPTCPPKTSGALSVGRPSFRNWSKRG</sequence>
<dbReference type="OrthoDB" id="2015280at2759"/>
<keyword evidence="7" id="KW-1133">Transmembrane helix</keyword>
<comment type="subcellular location">
    <subcellularLocation>
        <location evidence="2 5">Secreted</location>
        <location evidence="2 5">Cell wall</location>
    </subcellularLocation>
</comment>